<proteinExistence type="predicted"/>
<keyword evidence="3" id="KW-0449">Lipoprotein</keyword>
<dbReference type="PANTHER" id="PTHR34408">
    <property type="entry name" value="FAMILY PROTEIN, PUTATIVE-RELATED"/>
    <property type="match status" value="1"/>
</dbReference>
<protein>
    <submittedName>
        <fullName evidence="3">Lipoprotein, putative</fullName>
    </submittedName>
</protein>
<comment type="caution">
    <text evidence="3">The sequence shown here is derived from an EMBL/GenBank/DDBJ whole genome shotgun (WGS) entry which is preliminary data.</text>
</comment>
<feature type="chain" id="PRO_5002641608" evidence="1">
    <location>
        <begin position="26"/>
        <end position="302"/>
    </location>
</feature>
<dbReference type="PROSITE" id="PS51257">
    <property type="entry name" value="PROKAR_LIPOPROTEIN"/>
    <property type="match status" value="1"/>
</dbReference>
<dbReference type="RefSeq" id="WP_002695604.1">
    <property type="nucleotide sequence ID" value="NZ_AAWS01000008.1"/>
</dbReference>
<keyword evidence="4" id="KW-1185">Reference proteome</keyword>
<keyword evidence="1" id="KW-0732">Signal</keyword>
<feature type="signal peptide" evidence="1">
    <location>
        <begin position="1"/>
        <end position="25"/>
    </location>
</feature>
<evidence type="ECO:0000313" key="4">
    <source>
        <dbReference type="Proteomes" id="UP000004095"/>
    </source>
</evidence>
<evidence type="ECO:0000256" key="1">
    <source>
        <dbReference type="SAM" id="SignalP"/>
    </source>
</evidence>
<dbReference type="Proteomes" id="UP000004095">
    <property type="component" value="Unassembled WGS sequence"/>
</dbReference>
<dbReference type="Gene3D" id="2.30.30.40">
    <property type="entry name" value="SH3 Domains"/>
    <property type="match status" value="3"/>
</dbReference>
<dbReference type="EMBL" id="AAWS01000008">
    <property type="protein sequence ID" value="EAY30055.1"/>
    <property type="molecule type" value="Genomic_DNA"/>
</dbReference>
<dbReference type="AlphaFoldDB" id="A1ZHP8"/>
<dbReference type="PANTHER" id="PTHR34408:SF1">
    <property type="entry name" value="GLYCOSYL HYDROLASE FAMILY 19 DOMAIN-CONTAINING PROTEIN HI_1415"/>
    <property type="match status" value="1"/>
</dbReference>
<dbReference type="InterPro" id="IPR003646">
    <property type="entry name" value="SH3-like_bac-type"/>
</dbReference>
<accession>A1ZHP8</accession>
<name>A1ZHP8_MICM2</name>
<gene>
    <name evidence="3" type="ORF">M23134_05388</name>
</gene>
<reference evidence="3 4" key="1">
    <citation type="submission" date="2007-01" db="EMBL/GenBank/DDBJ databases">
        <authorList>
            <person name="Haygood M."/>
            <person name="Podell S."/>
            <person name="Anderson C."/>
            <person name="Hopkinson B."/>
            <person name="Roe K."/>
            <person name="Barbeau K."/>
            <person name="Gaasterland T."/>
            <person name="Ferriera S."/>
            <person name="Johnson J."/>
            <person name="Kravitz S."/>
            <person name="Beeson K."/>
            <person name="Sutton G."/>
            <person name="Rogers Y.-H."/>
            <person name="Friedman R."/>
            <person name="Frazier M."/>
            <person name="Venter J.C."/>
        </authorList>
    </citation>
    <scope>NUCLEOTIDE SEQUENCE [LARGE SCALE GENOMIC DNA]</scope>
    <source>
        <strain evidence="3 4">ATCC 23134</strain>
    </source>
</reference>
<evidence type="ECO:0000259" key="2">
    <source>
        <dbReference type="PROSITE" id="PS51781"/>
    </source>
</evidence>
<sequence>MKYTYHFIFMAFALLLMTACGGSQKGQSTDSVNNDVNKLTAKVNAPSGLTLRAKPNSDSKQVALLDDKSEVEILDKNGPAETIEGKKGNWYKIKAKGDEGYVFSAFLKLKGQENESEGSQEAEQKSKKKEIDLSKFTRPANEKEAYVAAPSGIRLRSKPDVGSEEVIIAPYDAKLEVVENIDIQQKPKCIGGMIGRWIKVKYQGKEGYVVNAFVRMYAGSSRPLEMEVATPSGVTLRDKPSKDGKQVTLAPEGAMLELVNDCATLDRSKTVTIGEHTGTWIQVKYKGKVGYVFNVFLMPIMT</sequence>
<dbReference type="PROSITE" id="PS51781">
    <property type="entry name" value="SH3B"/>
    <property type="match status" value="1"/>
</dbReference>
<dbReference type="Pfam" id="PF08239">
    <property type="entry name" value="SH3_3"/>
    <property type="match status" value="2"/>
</dbReference>
<evidence type="ECO:0000313" key="3">
    <source>
        <dbReference type="EMBL" id="EAY30055.1"/>
    </source>
</evidence>
<organism evidence="3 4">
    <name type="scientific">Microscilla marina ATCC 23134</name>
    <dbReference type="NCBI Taxonomy" id="313606"/>
    <lineage>
        <taxon>Bacteria</taxon>
        <taxon>Pseudomonadati</taxon>
        <taxon>Bacteroidota</taxon>
        <taxon>Cytophagia</taxon>
        <taxon>Cytophagales</taxon>
        <taxon>Microscillaceae</taxon>
        <taxon>Microscilla</taxon>
    </lineage>
</organism>
<dbReference type="OrthoDB" id="983201at2"/>
<dbReference type="InterPro" id="IPR052354">
    <property type="entry name" value="Cell_Wall_Dynamics_Protein"/>
</dbReference>
<feature type="domain" description="SH3b" evidence="2">
    <location>
        <begin position="38"/>
        <end position="111"/>
    </location>
</feature>
<dbReference type="SMART" id="SM00287">
    <property type="entry name" value="SH3b"/>
    <property type="match status" value="3"/>
</dbReference>